<comment type="caution">
    <text evidence="2">The sequence shown here is derived from an EMBL/GenBank/DDBJ whole genome shotgun (WGS) entry which is preliminary data.</text>
</comment>
<protein>
    <recommendedName>
        <fullName evidence="4">DUF1287 domain-containing protein</fullName>
    </recommendedName>
</protein>
<proteinExistence type="predicted"/>
<reference evidence="3" key="1">
    <citation type="journal article" date="2019" name="Int. J. Syst. Evol. Microbiol.">
        <title>The Global Catalogue of Microorganisms (GCM) 10K type strain sequencing project: providing services to taxonomists for standard genome sequencing and annotation.</title>
        <authorList>
            <consortium name="The Broad Institute Genomics Platform"/>
            <consortium name="The Broad Institute Genome Sequencing Center for Infectious Disease"/>
            <person name="Wu L."/>
            <person name="Ma J."/>
        </authorList>
    </citation>
    <scope>NUCLEOTIDE SEQUENCE [LARGE SCALE GENOMIC DNA]</scope>
    <source>
        <strain evidence="3">JCM 1407</strain>
    </source>
</reference>
<gene>
    <name evidence="2" type="ORF">GCM10008906_11890</name>
</gene>
<keyword evidence="1" id="KW-0472">Membrane</keyword>
<dbReference type="Proteomes" id="UP001501510">
    <property type="component" value="Unassembled WGS sequence"/>
</dbReference>
<keyword evidence="1" id="KW-0812">Transmembrane</keyword>
<keyword evidence="3" id="KW-1185">Reference proteome</keyword>
<feature type="transmembrane region" description="Helical" evidence="1">
    <location>
        <begin position="9"/>
        <end position="30"/>
    </location>
</feature>
<dbReference type="InterPro" id="IPR009706">
    <property type="entry name" value="DUF1287"/>
</dbReference>
<evidence type="ECO:0000313" key="2">
    <source>
        <dbReference type="EMBL" id="GAA0736628.1"/>
    </source>
</evidence>
<name>A0ABP3UN97_9CLOT</name>
<dbReference type="Gene3D" id="3.90.1720.10">
    <property type="entry name" value="endopeptidase domain like (from Nostoc punctiforme)"/>
    <property type="match status" value="1"/>
</dbReference>
<evidence type="ECO:0000313" key="3">
    <source>
        <dbReference type="Proteomes" id="UP001501510"/>
    </source>
</evidence>
<accession>A0ABP3UN97</accession>
<dbReference type="EMBL" id="BAAACG010000006">
    <property type="protein sequence ID" value="GAA0736628.1"/>
    <property type="molecule type" value="Genomic_DNA"/>
</dbReference>
<evidence type="ECO:0008006" key="4">
    <source>
        <dbReference type="Google" id="ProtNLM"/>
    </source>
</evidence>
<dbReference type="Pfam" id="PF06940">
    <property type="entry name" value="DUF1287"/>
    <property type="match status" value="1"/>
</dbReference>
<evidence type="ECO:0000256" key="1">
    <source>
        <dbReference type="SAM" id="Phobius"/>
    </source>
</evidence>
<keyword evidence="1" id="KW-1133">Transmembrane helix</keyword>
<sequence length="229" mass="26623">MKIKPKKIIFFSIIAVIFIVAYNVLSYWNLIPKKSYKAKKFNIKTIKSKNDYNKNGIDDYRDILLGARKDAQNKPKYKSVYYEGGYPPKNEGVCTDVIWRAFENAGYSLKDMVDKDISNNLSMYPWVNGKPDKNIDFRRVPNLKVYFDRNAISYTLDPHKISQWQPGDIVIFGKKYSHIAIVSDKRNSEGVAYIIHNAAQSKREEDALIKYSKKSPITAHYRFENKKSN</sequence>
<dbReference type="RefSeq" id="WP_343759826.1">
    <property type="nucleotide sequence ID" value="NZ_BAAACG010000006.1"/>
</dbReference>
<organism evidence="2 3">
    <name type="scientific">Clostridium oceanicum</name>
    <dbReference type="NCBI Taxonomy" id="1543"/>
    <lineage>
        <taxon>Bacteria</taxon>
        <taxon>Bacillati</taxon>
        <taxon>Bacillota</taxon>
        <taxon>Clostridia</taxon>
        <taxon>Eubacteriales</taxon>
        <taxon>Clostridiaceae</taxon>
        <taxon>Clostridium</taxon>
    </lineage>
</organism>